<dbReference type="InterPro" id="IPR036388">
    <property type="entry name" value="WH-like_DNA-bd_sf"/>
</dbReference>
<organism evidence="8 9">
    <name type="scientific">Paracoccus siganidrum</name>
    <dbReference type="NCBI Taxonomy" id="1276757"/>
    <lineage>
        <taxon>Bacteria</taxon>
        <taxon>Pseudomonadati</taxon>
        <taxon>Pseudomonadota</taxon>
        <taxon>Alphaproteobacteria</taxon>
        <taxon>Rhodobacterales</taxon>
        <taxon>Paracoccaceae</taxon>
        <taxon>Paracoccus</taxon>
    </lineage>
</organism>
<dbReference type="Pfam" id="PF00392">
    <property type="entry name" value="GntR"/>
    <property type="match status" value="1"/>
</dbReference>
<comment type="caution">
    <text evidence="8">The sequence shown here is derived from an EMBL/GenBank/DDBJ whole genome shotgun (WGS) entry which is preliminary data.</text>
</comment>
<dbReference type="PROSITE" id="PS50949">
    <property type="entry name" value="HTH_GNTR"/>
    <property type="match status" value="1"/>
</dbReference>
<dbReference type="SUPFAM" id="SSF46785">
    <property type="entry name" value="Winged helix' DNA-binding domain"/>
    <property type="match status" value="1"/>
</dbReference>
<dbReference type="Proteomes" id="UP000283587">
    <property type="component" value="Unassembled WGS sequence"/>
</dbReference>
<dbReference type="GO" id="GO:0008483">
    <property type="term" value="F:transaminase activity"/>
    <property type="evidence" value="ECO:0007669"/>
    <property type="project" value="UniProtKB-KW"/>
</dbReference>
<keyword evidence="2" id="KW-0663">Pyridoxal phosphate</keyword>
<evidence type="ECO:0000256" key="3">
    <source>
        <dbReference type="ARBA" id="ARBA00023015"/>
    </source>
</evidence>
<keyword evidence="5" id="KW-0804">Transcription</keyword>
<dbReference type="PANTHER" id="PTHR46577">
    <property type="entry name" value="HTH-TYPE TRANSCRIPTIONAL REGULATORY PROTEIN GABR"/>
    <property type="match status" value="1"/>
</dbReference>
<evidence type="ECO:0000313" key="9">
    <source>
        <dbReference type="Proteomes" id="UP000283587"/>
    </source>
</evidence>
<dbReference type="InterPro" id="IPR000524">
    <property type="entry name" value="Tscrpt_reg_HTH_GntR"/>
</dbReference>
<sequence length="512" mass="54985">MRPSRDSVARMAMSRSSRRSSGRGLGCGGLMSRLFPQGPRMSIWTSRAGLAQLPGMSHWPLTKEDITRPAYRALAQGIAAAIDSGSLRPGDRLPPHRDLAWKLGLSVQTVSRAYEELIRAGLISGEVGRGSFVKSGPRETVEVPWFRAATDRPPIDLSMMTPVALPQIAKAWRDSMMRVAAQLPDPAIFSFRPRQTMALYGGMAAGWLARCGLVVPAQRILVTNGTTPAMFIALMTAAAAGDEIATESSTCHTLKPAVQHLHLRMRGIAGDDRGMIPEALVAAARSSGGRMKAVFLLPSGAGPFARMIDRDRREELADAARDAGLVILESDPLGPVALRRPPSVSSFAPDHSFYFTGLSKCLSPGLRLGFLAMPEHLAERALNRHLSVAWMATPMIAEIARDWIETGIADDLLAAQRVELAARNRLAQRVLGGRSRGFLHGLHRWLPLPEGSDEGELLRRALAQDVALAPGSGFAVIDSGPALRLSLGTPSLRDLEQGLNILSALLPAGTTA</sequence>
<proteinExistence type="inferred from homology"/>
<evidence type="ECO:0000256" key="6">
    <source>
        <dbReference type="SAM" id="MobiDB-lite"/>
    </source>
</evidence>
<accession>A0A419AAA8</accession>
<keyword evidence="8" id="KW-0808">Transferase</keyword>
<dbReference type="InterPro" id="IPR015421">
    <property type="entry name" value="PyrdxlP-dep_Trfase_major"/>
</dbReference>
<evidence type="ECO:0000313" key="8">
    <source>
        <dbReference type="EMBL" id="RJL19673.1"/>
    </source>
</evidence>
<name>A0A419AAA8_9RHOB</name>
<dbReference type="InterPro" id="IPR036390">
    <property type="entry name" value="WH_DNA-bd_sf"/>
</dbReference>
<evidence type="ECO:0000256" key="1">
    <source>
        <dbReference type="ARBA" id="ARBA00005384"/>
    </source>
</evidence>
<dbReference type="AlphaFoldDB" id="A0A419AAA8"/>
<dbReference type="CDD" id="cd07377">
    <property type="entry name" value="WHTH_GntR"/>
    <property type="match status" value="1"/>
</dbReference>
<protein>
    <submittedName>
        <fullName evidence="8">PLP-dependent aminotransferase family protein</fullName>
    </submittedName>
</protein>
<evidence type="ECO:0000259" key="7">
    <source>
        <dbReference type="PROSITE" id="PS50949"/>
    </source>
</evidence>
<dbReference type="InterPro" id="IPR015422">
    <property type="entry name" value="PyrdxlP-dep_Trfase_small"/>
</dbReference>
<keyword evidence="3" id="KW-0805">Transcription regulation</keyword>
<dbReference type="SUPFAM" id="SSF53383">
    <property type="entry name" value="PLP-dependent transferases"/>
    <property type="match status" value="1"/>
</dbReference>
<evidence type="ECO:0000256" key="2">
    <source>
        <dbReference type="ARBA" id="ARBA00022898"/>
    </source>
</evidence>
<evidence type="ECO:0000256" key="5">
    <source>
        <dbReference type="ARBA" id="ARBA00023163"/>
    </source>
</evidence>
<feature type="region of interest" description="Disordered" evidence="6">
    <location>
        <begin position="1"/>
        <end position="25"/>
    </location>
</feature>
<dbReference type="EMBL" id="QZEW01000014">
    <property type="protein sequence ID" value="RJL19673.1"/>
    <property type="molecule type" value="Genomic_DNA"/>
</dbReference>
<reference evidence="9" key="1">
    <citation type="submission" date="2018-09" db="EMBL/GenBank/DDBJ databases">
        <title>Paracoccus onubensis nov. sp. a moderate halophilic bacterium isolated from Gruta de las Maravillas (Aracena, Spain).</title>
        <authorList>
            <person name="Jurado V."/>
            <person name="Gutierrez-Patricio S."/>
            <person name="Gonzalez-Pimentel J.L."/>
            <person name="Miller A.Z."/>
            <person name="Laiz L."/>
            <person name="Saiz-Jimenez C."/>
        </authorList>
    </citation>
    <scope>NUCLEOTIDE SEQUENCE [LARGE SCALE GENOMIC DNA]</scope>
    <source>
        <strain evidence="9">DSM 26381</strain>
    </source>
</reference>
<dbReference type="InterPro" id="IPR015424">
    <property type="entry name" value="PyrdxlP-dep_Trfase"/>
</dbReference>
<feature type="domain" description="HTH gntR-type" evidence="7">
    <location>
        <begin position="68"/>
        <end position="136"/>
    </location>
</feature>
<dbReference type="GO" id="GO:0003677">
    <property type="term" value="F:DNA binding"/>
    <property type="evidence" value="ECO:0007669"/>
    <property type="project" value="UniProtKB-KW"/>
</dbReference>
<dbReference type="SMART" id="SM00345">
    <property type="entry name" value="HTH_GNTR"/>
    <property type="match status" value="1"/>
</dbReference>
<dbReference type="Gene3D" id="3.40.640.10">
    <property type="entry name" value="Type I PLP-dependent aspartate aminotransferase-like (Major domain)"/>
    <property type="match status" value="1"/>
</dbReference>
<evidence type="ECO:0000256" key="4">
    <source>
        <dbReference type="ARBA" id="ARBA00023125"/>
    </source>
</evidence>
<dbReference type="CDD" id="cd00609">
    <property type="entry name" value="AAT_like"/>
    <property type="match status" value="1"/>
</dbReference>
<keyword evidence="8" id="KW-0032">Aminotransferase</keyword>
<dbReference type="Gene3D" id="3.90.1150.10">
    <property type="entry name" value="Aspartate Aminotransferase, domain 1"/>
    <property type="match status" value="1"/>
</dbReference>
<dbReference type="GO" id="GO:0003700">
    <property type="term" value="F:DNA-binding transcription factor activity"/>
    <property type="evidence" value="ECO:0007669"/>
    <property type="project" value="InterPro"/>
</dbReference>
<dbReference type="InterPro" id="IPR051446">
    <property type="entry name" value="HTH_trans_reg/aminotransferase"/>
</dbReference>
<keyword evidence="4" id="KW-0238">DNA-binding</keyword>
<gene>
    <name evidence="8" type="ORF">D3P05_04440</name>
</gene>
<dbReference type="Gene3D" id="1.10.10.10">
    <property type="entry name" value="Winged helix-like DNA-binding domain superfamily/Winged helix DNA-binding domain"/>
    <property type="match status" value="1"/>
</dbReference>
<dbReference type="OrthoDB" id="9794015at2"/>
<dbReference type="PANTHER" id="PTHR46577:SF1">
    <property type="entry name" value="HTH-TYPE TRANSCRIPTIONAL REGULATORY PROTEIN GABR"/>
    <property type="match status" value="1"/>
</dbReference>
<keyword evidence="9" id="KW-1185">Reference proteome</keyword>
<comment type="similarity">
    <text evidence="1">In the C-terminal section; belongs to the class-I pyridoxal-phosphate-dependent aminotransferase family.</text>
</comment>